<dbReference type="InterPro" id="IPR002110">
    <property type="entry name" value="Ankyrin_rpt"/>
</dbReference>
<organism evidence="3 4">
    <name type="scientific">Piromyces finnis</name>
    <dbReference type="NCBI Taxonomy" id="1754191"/>
    <lineage>
        <taxon>Eukaryota</taxon>
        <taxon>Fungi</taxon>
        <taxon>Fungi incertae sedis</taxon>
        <taxon>Chytridiomycota</taxon>
        <taxon>Chytridiomycota incertae sedis</taxon>
        <taxon>Neocallimastigomycetes</taxon>
        <taxon>Neocallimastigales</taxon>
        <taxon>Neocallimastigaceae</taxon>
        <taxon>Piromyces</taxon>
    </lineage>
</organism>
<dbReference type="SUPFAM" id="SSF48403">
    <property type="entry name" value="Ankyrin repeat"/>
    <property type="match status" value="1"/>
</dbReference>
<protein>
    <submittedName>
        <fullName evidence="3">Ankyrin</fullName>
    </submittedName>
</protein>
<evidence type="ECO:0000256" key="1">
    <source>
        <dbReference type="ARBA" id="ARBA00022737"/>
    </source>
</evidence>
<dbReference type="OrthoDB" id="20872at2759"/>
<comment type="caution">
    <text evidence="3">The sequence shown here is derived from an EMBL/GenBank/DDBJ whole genome shotgun (WGS) entry which is preliminary data.</text>
</comment>
<keyword evidence="1" id="KW-0677">Repeat</keyword>
<dbReference type="SMART" id="SM00248">
    <property type="entry name" value="ANK"/>
    <property type="match status" value="6"/>
</dbReference>
<gene>
    <name evidence="3" type="ORF">BCR36DRAFT_290209</name>
</gene>
<dbReference type="EMBL" id="MCFH01000021">
    <property type="protein sequence ID" value="ORX50366.1"/>
    <property type="molecule type" value="Genomic_DNA"/>
</dbReference>
<evidence type="ECO:0000256" key="2">
    <source>
        <dbReference type="ARBA" id="ARBA00023043"/>
    </source>
</evidence>
<dbReference type="STRING" id="1754191.A0A1Y1VAG2"/>
<accession>A0A1Y1VAG2</accession>
<proteinExistence type="predicted"/>
<name>A0A1Y1VAG2_9FUNG</name>
<reference evidence="3 4" key="1">
    <citation type="submission" date="2016-08" db="EMBL/GenBank/DDBJ databases">
        <title>Genomes of anaerobic fungi encode conserved fungal cellulosomes for biomass hydrolysis.</title>
        <authorList>
            <consortium name="DOE Joint Genome Institute"/>
            <person name="Haitjema C.H."/>
            <person name="Gilmore S.P."/>
            <person name="Henske J.K."/>
            <person name="Solomon K.V."/>
            <person name="De Groot R."/>
            <person name="Kuo A."/>
            <person name="Mondo S.J."/>
            <person name="Salamov A.A."/>
            <person name="Labutti K."/>
            <person name="Zhao Z."/>
            <person name="Chiniquy J."/>
            <person name="Barry K."/>
            <person name="Brewer H.M."/>
            <person name="Purvine S.O."/>
            <person name="Wright A.T."/>
            <person name="Boxma B."/>
            <person name="Van Alen T."/>
            <person name="Hackstein J.H."/>
            <person name="Baker S.E."/>
            <person name="Grigoriev I.V."/>
            <person name="O'Malley M.A."/>
        </authorList>
    </citation>
    <scope>NUCLEOTIDE SEQUENCE [LARGE SCALE GENOMIC DNA]</scope>
    <source>
        <strain evidence="4">finn</strain>
    </source>
</reference>
<dbReference type="AlphaFoldDB" id="A0A1Y1VAG2"/>
<feature type="non-terminal residue" evidence="3">
    <location>
        <position position="370"/>
    </location>
</feature>
<sequence length="370" mass="43549">MLIENNVDVNIKDIYGNTPFIYMLKYSKKNKDIYNALVNAGAFIDYILFNDENFINNIILNDYFIELYINKKIRVKYDNDSVADIISTPLIFAIKLNHVGFIKTLLNNNIKVDEIDDEKNDPLIVASKINNSEIIELLNEYFKKFNFGSEQVSTEVKNDINNDSVNNSKISEIDLKEDEIRKLYKEDYNIDFKCNENDDNCYTEFYLASLNGNTLMINTLFESNKQCDMFDANKQSSKYKFTPLMMLIVKGDYENAKLFLENHADPNVRDIYNNTPLMYMLKYSKYNVDIYNLLIENGAYIDYKLFLNSNFVYSIIKNFLFIRHLINKKIRINYEDDNEIKLVTKPLIFSIETNYSKFVEEILKNNVNIN</sequence>
<reference evidence="3 4" key="2">
    <citation type="submission" date="2016-08" db="EMBL/GenBank/DDBJ databases">
        <title>Pervasive Adenine N6-methylation of Active Genes in Fungi.</title>
        <authorList>
            <consortium name="DOE Joint Genome Institute"/>
            <person name="Mondo S.J."/>
            <person name="Dannebaum R.O."/>
            <person name="Kuo R.C."/>
            <person name="Labutti K."/>
            <person name="Haridas S."/>
            <person name="Kuo A."/>
            <person name="Salamov A."/>
            <person name="Ahrendt S.R."/>
            <person name="Lipzen A."/>
            <person name="Sullivan W."/>
            <person name="Andreopoulos W.B."/>
            <person name="Clum A."/>
            <person name="Lindquist E."/>
            <person name="Daum C."/>
            <person name="Ramamoorthy G.K."/>
            <person name="Gryganskyi A."/>
            <person name="Culley D."/>
            <person name="Magnuson J.K."/>
            <person name="James T.Y."/>
            <person name="O'Malley M.A."/>
            <person name="Stajich J.E."/>
            <person name="Spatafora J.W."/>
            <person name="Visel A."/>
            <person name="Grigoriev I.V."/>
        </authorList>
    </citation>
    <scope>NUCLEOTIDE SEQUENCE [LARGE SCALE GENOMIC DNA]</scope>
    <source>
        <strain evidence="4">finn</strain>
    </source>
</reference>
<evidence type="ECO:0000313" key="3">
    <source>
        <dbReference type="EMBL" id="ORX50366.1"/>
    </source>
</evidence>
<keyword evidence="2" id="KW-0040">ANK repeat</keyword>
<dbReference type="PANTHER" id="PTHR24126">
    <property type="entry name" value="ANKYRIN REPEAT, PH AND SEC7 DOMAIN CONTAINING PROTEIN SECG-RELATED"/>
    <property type="match status" value="1"/>
</dbReference>
<dbReference type="Pfam" id="PF12796">
    <property type="entry name" value="Ank_2"/>
    <property type="match status" value="2"/>
</dbReference>
<evidence type="ECO:0000313" key="4">
    <source>
        <dbReference type="Proteomes" id="UP000193719"/>
    </source>
</evidence>
<dbReference type="Proteomes" id="UP000193719">
    <property type="component" value="Unassembled WGS sequence"/>
</dbReference>
<dbReference type="Gene3D" id="1.25.40.20">
    <property type="entry name" value="Ankyrin repeat-containing domain"/>
    <property type="match status" value="2"/>
</dbReference>
<dbReference type="InterPro" id="IPR036770">
    <property type="entry name" value="Ankyrin_rpt-contain_sf"/>
</dbReference>
<keyword evidence="4" id="KW-1185">Reference proteome</keyword>